<evidence type="ECO:0000259" key="1">
    <source>
        <dbReference type="SMART" id="SM00858"/>
    </source>
</evidence>
<dbReference type="EMBL" id="JAQQCF010000035">
    <property type="protein sequence ID" value="MFM0641086.1"/>
    <property type="molecule type" value="Genomic_DNA"/>
</dbReference>
<reference evidence="2 3" key="1">
    <citation type="journal article" date="2024" name="Chem. Sci.">
        <title>Discovery of megapolipeptins by genome mining of a Burkholderiales bacteria collection.</title>
        <authorList>
            <person name="Paulo B.S."/>
            <person name="Recchia M.J.J."/>
            <person name="Lee S."/>
            <person name="Fergusson C.H."/>
            <person name="Romanowski S.B."/>
            <person name="Hernandez A."/>
            <person name="Krull N."/>
            <person name="Liu D.Y."/>
            <person name="Cavanagh H."/>
            <person name="Bos A."/>
            <person name="Gray C.A."/>
            <person name="Murphy B.T."/>
            <person name="Linington R.G."/>
            <person name="Eustaquio A.S."/>
        </authorList>
    </citation>
    <scope>NUCLEOTIDE SEQUENCE [LARGE SCALE GENOMIC DNA]</scope>
    <source>
        <strain evidence="2 3">RL17-338-BIC-A</strain>
    </source>
</reference>
<dbReference type="Proteomes" id="UP001629432">
    <property type="component" value="Unassembled WGS sequence"/>
</dbReference>
<dbReference type="InterPro" id="IPR017592">
    <property type="entry name" value="Pilus_assmbl_Flp-typ_CpaB"/>
</dbReference>
<gene>
    <name evidence="2" type="primary">cpaB</name>
    <name evidence="2" type="ORF">PQQ63_30760</name>
</gene>
<dbReference type="RefSeq" id="WP_408235242.1">
    <property type="nucleotide sequence ID" value="NZ_JAQQCF010000035.1"/>
</dbReference>
<accession>A0ABW9E4A5</accession>
<dbReference type="InterPro" id="IPR031571">
    <property type="entry name" value="RcpC_dom"/>
</dbReference>
<protein>
    <submittedName>
        <fullName evidence="2">Flp pilus assembly protein CpaB</fullName>
    </submittedName>
</protein>
<feature type="domain" description="SAF" evidence="1">
    <location>
        <begin position="43"/>
        <end position="103"/>
    </location>
</feature>
<dbReference type="NCBIfam" id="TIGR03177">
    <property type="entry name" value="pilus_cpaB"/>
    <property type="match status" value="1"/>
</dbReference>
<dbReference type="Pfam" id="PF16976">
    <property type="entry name" value="RcpC"/>
    <property type="match status" value="1"/>
</dbReference>
<dbReference type="Pfam" id="PF08666">
    <property type="entry name" value="SAF"/>
    <property type="match status" value="1"/>
</dbReference>
<proteinExistence type="predicted"/>
<evidence type="ECO:0000313" key="3">
    <source>
        <dbReference type="Proteomes" id="UP001629432"/>
    </source>
</evidence>
<keyword evidence="3" id="KW-1185">Reference proteome</keyword>
<sequence length="309" mass="31596">MPKLTKIAAGALIVLALLLGIFAVTLSRRPVTMPAASVAQASFPVVVATRLLPAGQPITTDGLRVQSLPINPNGAFADPAQLAGRIPSSDIGAQTPVLEAQLSSGIAERIAPGERAIAVRVDESNAVGNRLRPGNFVDVFFTLKRDGNMGGSAEIDRSQARLLISKLRVLAFGNATAGNDNSGDPNGMVRTAVLAVPVADVDRLTLAETSGRLVFALRNPNDTEVVDASAFATLPAVLKTSMQAGGGPLKDSTRAAAGVSLDALSGTAGNMVGRTLAAPRIAAPVTRVAGNTSGAIEVIRGGRAEMVAR</sequence>
<evidence type="ECO:0000313" key="2">
    <source>
        <dbReference type="EMBL" id="MFM0641086.1"/>
    </source>
</evidence>
<comment type="caution">
    <text evidence="2">The sequence shown here is derived from an EMBL/GenBank/DDBJ whole genome shotgun (WGS) entry which is preliminary data.</text>
</comment>
<dbReference type="InterPro" id="IPR013974">
    <property type="entry name" value="SAF"/>
</dbReference>
<organism evidence="2 3">
    <name type="scientific">Paraburkholderia metrosideri</name>
    <dbReference type="NCBI Taxonomy" id="580937"/>
    <lineage>
        <taxon>Bacteria</taxon>
        <taxon>Pseudomonadati</taxon>
        <taxon>Pseudomonadota</taxon>
        <taxon>Betaproteobacteria</taxon>
        <taxon>Burkholderiales</taxon>
        <taxon>Burkholderiaceae</taxon>
        <taxon>Paraburkholderia</taxon>
    </lineage>
</organism>
<name>A0ABW9E4A5_9BURK</name>
<dbReference type="CDD" id="cd11614">
    <property type="entry name" value="SAF_CpaB_FlgA_like"/>
    <property type="match status" value="1"/>
</dbReference>
<dbReference type="SMART" id="SM00858">
    <property type="entry name" value="SAF"/>
    <property type="match status" value="1"/>
</dbReference>